<dbReference type="AlphaFoldDB" id="T1PYC9"/>
<name>T1PYC9_SALEN</name>
<gene>
    <name evidence="1" type="ORF">pS1400_89_0130</name>
</gene>
<keyword evidence="1" id="KW-0614">Plasmid</keyword>
<proteinExistence type="predicted"/>
<sequence>MPMTPLSELACLCFISRITIQCHGIVDISA</sequence>
<organism evidence="1">
    <name type="scientific">Salmonella enteritidis</name>
    <dbReference type="NCBI Taxonomy" id="149539"/>
    <lineage>
        <taxon>Bacteria</taxon>
        <taxon>Pseudomonadati</taxon>
        <taxon>Pseudomonadota</taxon>
        <taxon>Gammaproteobacteria</taxon>
        <taxon>Enterobacterales</taxon>
        <taxon>Enterobacteriaceae</taxon>
        <taxon>Salmonella</taxon>
    </lineage>
</organism>
<dbReference type="EMBL" id="JN796410">
    <property type="protein sequence ID" value="AFR24513.1"/>
    <property type="molecule type" value="Genomic_DNA"/>
</dbReference>
<evidence type="ECO:0000313" key="1">
    <source>
        <dbReference type="EMBL" id="AFR24513.1"/>
    </source>
</evidence>
<reference evidence="1" key="1">
    <citation type="submission" date="2011-09" db="EMBL/GenBank/DDBJ databases">
        <title>Acquisition of an 89kb plasmid in Salmonella enterica Enteritidis confers increased invasiveness and promotes the growth of SE in eggs.</title>
        <authorList>
            <person name="Coward C."/>
            <person name="Sait L."/>
            <person name="Cogan T."/>
            <person name="Humphrey T.J."/>
            <person name="Maskell D.J."/>
        </authorList>
    </citation>
    <scope>NUCLEOTIDE SEQUENCE</scope>
    <source>
        <strain evidence="1">S1400/94</strain>
        <plasmid evidence="1">pS1400_89</plasmid>
    </source>
</reference>
<geneLocation type="plasmid" evidence="1">
    <name>pS1400_89</name>
</geneLocation>
<accession>T1PYC9</accession>
<protein>
    <submittedName>
        <fullName evidence="1">Uncharacterized protein</fullName>
    </submittedName>
</protein>